<reference evidence="1" key="1">
    <citation type="submission" date="2007-09" db="EMBL/GenBank/DDBJ databases">
        <title>Complete Genome Sequence of Rickettsia akari.</title>
        <authorList>
            <person name="Madan A."/>
            <person name="Fahey J."/>
            <person name="Helton E."/>
            <person name="Ketteman M."/>
            <person name="Madan A."/>
            <person name="Rodrigues S."/>
            <person name="Sanchez A."/>
            <person name="Whiting M."/>
            <person name="Dasch G."/>
            <person name="Eremeeva M."/>
        </authorList>
    </citation>
    <scope>NUCLEOTIDE SEQUENCE</scope>
    <source>
        <strain evidence="1">Hartford</strain>
    </source>
</reference>
<organism evidence="1 2">
    <name type="scientific">Rickettsia akari (strain Hartford)</name>
    <dbReference type="NCBI Taxonomy" id="293614"/>
    <lineage>
        <taxon>Bacteria</taxon>
        <taxon>Pseudomonadati</taxon>
        <taxon>Pseudomonadota</taxon>
        <taxon>Alphaproteobacteria</taxon>
        <taxon>Rickettsiales</taxon>
        <taxon>Rickettsiaceae</taxon>
        <taxon>Rickettsieae</taxon>
        <taxon>Rickettsia</taxon>
        <taxon>spotted fever group</taxon>
    </lineage>
</organism>
<accession>A8GP05</accession>
<dbReference type="EMBL" id="CP000847">
    <property type="protein sequence ID" value="ABV75130.1"/>
    <property type="molecule type" value="Genomic_DNA"/>
</dbReference>
<protein>
    <submittedName>
        <fullName evidence="1">Uncharacterized protein</fullName>
    </submittedName>
</protein>
<dbReference type="Proteomes" id="UP000006830">
    <property type="component" value="Chromosome"/>
</dbReference>
<name>A8GP05_RICAH</name>
<sequence>MEAAVESGERIAQAIIKNDFYLHELMS</sequence>
<gene>
    <name evidence="1" type="ordered locus">A1C_04290</name>
</gene>
<evidence type="ECO:0000313" key="2">
    <source>
        <dbReference type="Proteomes" id="UP000006830"/>
    </source>
</evidence>
<proteinExistence type="predicted"/>
<dbReference type="HOGENOM" id="CLU_3414970_0_0_5"/>
<dbReference type="AlphaFoldDB" id="A8GP05"/>
<dbReference type="STRING" id="293614.A1C_04290"/>
<dbReference type="KEGG" id="rak:A1C_04290"/>
<evidence type="ECO:0000313" key="1">
    <source>
        <dbReference type="EMBL" id="ABV75130.1"/>
    </source>
</evidence>
<keyword evidence="2" id="KW-1185">Reference proteome</keyword>